<accession>A0AAE1A8A9</accession>
<sequence>MKDKESPKLSKKASSNQLLRTVSKLMVLDVKLKSKVHQKTASARSSLSKKKSGGKGDSADGKKGVTFSAETKPAEDCHEQEDDFLPTLDEEETEGGERSTDENQEDAGENLQGDEENGGDGEEKQETEGSDDKDKTAEEDDESKKGGKKGKKKGKSKKDKKEEARKRAAAKKEVDQPSGLTVAGVYCSPTKALNIERFAALRSYGMGSEVYVLIALLLREKQIENRWHYPPAEEAKLEPADKKFRMRLRKSGHLEASPHRQTLTDWRG</sequence>
<proteinExistence type="predicted"/>
<feature type="compositionally biased region" description="Acidic residues" evidence="1">
    <location>
        <begin position="102"/>
        <end position="120"/>
    </location>
</feature>
<feature type="compositionally biased region" description="Basic and acidic residues" evidence="1">
    <location>
        <begin position="121"/>
        <end position="136"/>
    </location>
</feature>
<dbReference type="AlphaFoldDB" id="A0AAE1A8A9"/>
<dbReference type="Proteomes" id="UP001283361">
    <property type="component" value="Unassembled WGS sequence"/>
</dbReference>
<feature type="region of interest" description="Disordered" evidence="1">
    <location>
        <begin position="33"/>
        <end position="180"/>
    </location>
</feature>
<evidence type="ECO:0000256" key="1">
    <source>
        <dbReference type="SAM" id="MobiDB-lite"/>
    </source>
</evidence>
<feature type="compositionally biased region" description="Basic and acidic residues" evidence="1">
    <location>
        <begin position="159"/>
        <end position="175"/>
    </location>
</feature>
<gene>
    <name evidence="2" type="ORF">RRG08_002490</name>
</gene>
<feature type="compositionally biased region" description="Polar residues" evidence="1">
    <location>
        <begin position="259"/>
        <end position="268"/>
    </location>
</feature>
<reference evidence="2" key="1">
    <citation type="journal article" date="2023" name="G3 (Bethesda)">
        <title>A reference genome for the long-term kleptoplast-retaining sea slug Elysia crispata morphotype clarki.</title>
        <authorList>
            <person name="Eastman K.E."/>
            <person name="Pendleton A.L."/>
            <person name="Shaikh M.A."/>
            <person name="Suttiyut T."/>
            <person name="Ogas R."/>
            <person name="Tomko P."/>
            <person name="Gavelis G."/>
            <person name="Widhalm J.R."/>
            <person name="Wisecaver J.H."/>
        </authorList>
    </citation>
    <scope>NUCLEOTIDE SEQUENCE</scope>
    <source>
        <strain evidence="2">ECLA1</strain>
    </source>
</reference>
<feature type="compositionally biased region" description="Basic residues" evidence="1">
    <location>
        <begin position="146"/>
        <end position="158"/>
    </location>
</feature>
<dbReference type="EMBL" id="JAWDGP010002483">
    <property type="protein sequence ID" value="KAK3782860.1"/>
    <property type="molecule type" value="Genomic_DNA"/>
</dbReference>
<feature type="region of interest" description="Disordered" evidence="1">
    <location>
        <begin position="249"/>
        <end position="268"/>
    </location>
</feature>
<comment type="caution">
    <text evidence="2">The sequence shown here is derived from an EMBL/GenBank/DDBJ whole genome shotgun (WGS) entry which is preliminary data.</text>
</comment>
<evidence type="ECO:0000313" key="3">
    <source>
        <dbReference type="Proteomes" id="UP001283361"/>
    </source>
</evidence>
<name>A0AAE1A8A9_9GAST</name>
<feature type="compositionally biased region" description="Acidic residues" evidence="1">
    <location>
        <begin position="78"/>
        <end position="94"/>
    </location>
</feature>
<keyword evidence="3" id="KW-1185">Reference proteome</keyword>
<organism evidence="2 3">
    <name type="scientific">Elysia crispata</name>
    <name type="common">lettuce slug</name>
    <dbReference type="NCBI Taxonomy" id="231223"/>
    <lineage>
        <taxon>Eukaryota</taxon>
        <taxon>Metazoa</taxon>
        <taxon>Spiralia</taxon>
        <taxon>Lophotrochozoa</taxon>
        <taxon>Mollusca</taxon>
        <taxon>Gastropoda</taxon>
        <taxon>Heterobranchia</taxon>
        <taxon>Euthyneura</taxon>
        <taxon>Panpulmonata</taxon>
        <taxon>Sacoglossa</taxon>
        <taxon>Placobranchoidea</taxon>
        <taxon>Plakobranchidae</taxon>
        <taxon>Elysia</taxon>
    </lineage>
</organism>
<protein>
    <submittedName>
        <fullName evidence="2">Uncharacterized protein</fullName>
    </submittedName>
</protein>
<evidence type="ECO:0000313" key="2">
    <source>
        <dbReference type="EMBL" id="KAK3782860.1"/>
    </source>
</evidence>